<dbReference type="FunFam" id="1.20.1560.10:FF:000011">
    <property type="entry name" value="Multidrug ABC transporter ATP-binding protein"/>
    <property type="match status" value="1"/>
</dbReference>
<evidence type="ECO:0000256" key="7">
    <source>
        <dbReference type="ARBA" id="ARBA00022989"/>
    </source>
</evidence>
<accession>A0A9E6ZHA3</accession>
<keyword evidence="8" id="KW-0472">Membrane</keyword>
<dbReference type="OrthoDB" id="1240423at2"/>
<evidence type="ECO:0000256" key="4">
    <source>
        <dbReference type="ARBA" id="ARBA00022692"/>
    </source>
</evidence>
<sequence>MFTVLRKLGWFFWAHRWRYGVALGLLLLLNFVEIVPPDLVGNAIDHMNQGTMTTHYLVQLVAVLIGITVISYVFGFTWMYQLFGGANMLQRTLRARLMRHFLRMTPTFFERNRTGDLMARATNDLNAVSQTAGFGILTLIDSTTFSATILVTMGMLISWKLTLLSLIPLPVMAYAMTKYGRILHDRFTLAQDAFGDMNDGVLETISGIRVVRAYAQERRQEAKFEQTIEDVYQKNIAVARIDALFDPTINILIGITYLIGLGYGTYLVFQSQLTIGQLTSFNVYLGMLIWPMLAFGQLINIMQRGNASLDRVNETLRYQPDVHDVGEDGVEVAIPDVIVFDDLSFRYPSSDTDILRHIDLTIRRGQTIGIVGRTGSGKSTLIRQLLREYPPAYAGSLKIAGVPIEQLRLSHLHSWLGYVPQESMLFSRTVAENVRFAAPDATDEEVRRALEMADFWKDVAALPSGLDTLVGEKGVSLSGGQKQRIALARALITKPEILLLDDAMSAVDARTEAHILAAIRRERKGHTTLIATHRMSAVAHADWIVVLDDGEIVEAGTHRDLMRRGGWYCEQYRRQQAETGLDTAAEVTEENWANDGERHAPAVSVAVERSGVE</sequence>
<dbReference type="PANTHER" id="PTHR43394">
    <property type="entry name" value="ATP-DEPENDENT PERMEASE MDL1, MITOCHONDRIAL"/>
    <property type="match status" value="1"/>
</dbReference>
<keyword evidence="10" id="KW-1185">Reference proteome</keyword>
<keyword evidence="6" id="KW-0067">ATP-binding</keyword>
<dbReference type="SMART" id="SM00382">
    <property type="entry name" value="AAA"/>
    <property type="match status" value="1"/>
</dbReference>
<dbReference type="AlphaFoldDB" id="T0DMX8"/>
<evidence type="ECO:0000256" key="1">
    <source>
        <dbReference type="ARBA" id="ARBA00004651"/>
    </source>
</evidence>
<dbReference type="InterPro" id="IPR003439">
    <property type="entry name" value="ABC_transporter-like_ATP-bd"/>
</dbReference>
<keyword evidence="4 9" id="KW-0812">Transmembrane</keyword>
<organism evidence="9 10">
    <name type="scientific">Alicyclobacillus acidoterrestris (strain ATCC 49025 / DSM 3922 / CIP 106132 / NCIMB 13137 / GD3B)</name>
    <dbReference type="NCBI Taxonomy" id="1356854"/>
    <lineage>
        <taxon>Bacteria</taxon>
        <taxon>Bacillati</taxon>
        <taxon>Bacillota</taxon>
        <taxon>Bacilli</taxon>
        <taxon>Bacillales</taxon>
        <taxon>Alicyclobacillaceae</taxon>
        <taxon>Alicyclobacillus</taxon>
    </lineage>
</organism>
<dbReference type="Proteomes" id="UP000829401">
    <property type="component" value="Chromosome"/>
</dbReference>
<dbReference type="RefSeq" id="WP_021295181.1">
    <property type="nucleotide sequence ID" value="NZ_AURB01000046.1"/>
</dbReference>
<evidence type="ECO:0000256" key="3">
    <source>
        <dbReference type="ARBA" id="ARBA00022475"/>
    </source>
</evidence>
<dbReference type="InterPro" id="IPR017871">
    <property type="entry name" value="ABC_transporter-like_CS"/>
</dbReference>
<accession>T0DMX8</accession>
<evidence type="ECO:0000313" key="9">
    <source>
        <dbReference type="EMBL" id="UNO48888.1"/>
    </source>
</evidence>
<dbReference type="GO" id="GO:0015421">
    <property type="term" value="F:ABC-type oligopeptide transporter activity"/>
    <property type="evidence" value="ECO:0007669"/>
    <property type="project" value="TreeGrafter"/>
</dbReference>
<dbReference type="FunFam" id="3.40.50.300:FF:000221">
    <property type="entry name" value="Multidrug ABC transporter ATP-binding protein"/>
    <property type="match status" value="1"/>
</dbReference>
<reference evidence="10" key="1">
    <citation type="journal article" date="2022" name="G3 (Bethesda)">
        <title>Unveiling the complete genome sequence of Alicyclobacillus acidoterrestris DSM 3922T, a taint-producing strain.</title>
        <authorList>
            <person name="Leonardo I.C."/>
            <person name="Barreto Crespo M.T."/>
            <person name="Gaspar F.B."/>
        </authorList>
    </citation>
    <scope>NUCLEOTIDE SEQUENCE [LARGE SCALE GENOMIC DNA]</scope>
    <source>
        <strain evidence="10">DSM 3922</strain>
    </source>
</reference>
<dbReference type="EMBL" id="CP080467">
    <property type="protein sequence ID" value="UNO48888.1"/>
    <property type="molecule type" value="Genomic_DNA"/>
</dbReference>
<evidence type="ECO:0000256" key="5">
    <source>
        <dbReference type="ARBA" id="ARBA00022741"/>
    </source>
</evidence>
<dbReference type="Gene3D" id="3.40.50.300">
    <property type="entry name" value="P-loop containing nucleotide triphosphate hydrolases"/>
    <property type="match status" value="1"/>
</dbReference>
<dbReference type="PROSITE" id="PS50929">
    <property type="entry name" value="ABC_TM1F"/>
    <property type="match status" value="1"/>
</dbReference>
<dbReference type="GO" id="GO:0005524">
    <property type="term" value="F:ATP binding"/>
    <property type="evidence" value="ECO:0007669"/>
    <property type="project" value="UniProtKB-KW"/>
</dbReference>
<dbReference type="SUPFAM" id="SSF52540">
    <property type="entry name" value="P-loop containing nucleoside triphosphate hydrolases"/>
    <property type="match status" value="1"/>
</dbReference>
<name>T0DMX8_ALIAG</name>
<keyword evidence="7" id="KW-1133">Transmembrane helix</keyword>
<comment type="subcellular location">
    <subcellularLocation>
        <location evidence="1">Cell membrane</location>
        <topology evidence="1">Multi-pass membrane protein</topology>
    </subcellularLocation>
</comment>
<dbReference type="GO" id="GO:0016887">
    <property type="term" value="F:ATP hydrolysis activity"/>
    <property type="evidence" value="ECO:0007669"/>
    <property type="project" value="InterPro"/>
</dbReference>
<dbReference type="SUPFAM" id="SSF90123">
    <property type="entry name" value="ABC transporter transmembrane region"/>
    <property type="match status" value="1"/>
</dbReference>
<dbReference type="Gene3D" id="1.20.1560.10">
    <property type="entry name" value="ABC transporter type 1, transmembrane domain"/>
    <property type="match status" value="1"/>
</dbReference>
<evidence type="ECO:0000256" key="2">
    <source>
        <dbReference type="ARBA" id="ARBA00022448"/>
    </source>
</evidence>
<dbReference type="InterPro" id="IPR003593">
    <property type="entry name" value="AAA+_ATPase"/>
</dbReference>
<proteinExistence type="predicted"/>
<evidence type="ECO:0000256" key="6">
    <source>
        <dbReference type="ARBA" id="ARBA00022840"/>
    </source>
</evidence>
<dbReference type="InterPro" id="IPR011527">
    <property type="entry name" value="ABC1_TM_dom"/>
</dbReference>
<dbReference type="Pfam" id="PF00664">
    <property type="entry name" value="ABC_membrane"/>
    <property type="match status" value="1"/>
</dbReference>
<dbReference type="STRING" id="1356854.N007_02685"/>
<dbReference type="PANTHER" id="PTHR43394:SF1">
    <property type="entry name" value="ATP-BINDING CASSETTE SUB-FAMILY B MEMBER 10, MITOCHONDRIAL"/>
    <property type="match status" value="1"/>
</dbReference>
<keyword evidence="2" id="KW-0813">Transport</keyword>
<evidence type="ECO:0000256" key="8">
    <source>
        <dbReference type="ARBA" id="ARBA00023136"/>
    </source>
</evidence>
<keyword evidence="5" id="KW-0547">Nucleotide-binding</keyword>
<evidence type="ECO:0000313" key="10">
    <source>
        <dbReference type="Proteomes" id="UP000829401"/>
    </source>
</evidence>
<dbReference type="InterPro" id="IPR039421">
    <property type="entry name" value="Type_1_exporter"/>
</dbReference>
<dbReference type="GO" id="GO:0005886">
    <property type="term" value="C:plasma membrane"/>
    <property type="evidence" value="ECO:0007669"/>
    <property type="project" value="UniProtKB-SubCell"/>
</dbReference>
<dbReference type="CDD" id="cd18541">
    <property type="entry name" value="ABC_6TM_TmrB_like"/>
    <property type="match status" value="1"/>
</dbReference>
<dbReference type="InterPro" id="IPR027417">
    <property type="entry name" value="P-loop_NTPase"/>
</dbReference>
<protein>
    <submittedName>
        <fullName evidence="9">ABC transporter transmembrane domain-containing protein</fullName>
    </submittedName>
</protein>
<dbReference type="PROSITE" id="PS00211">
    <property type="entry name" value="ABC_TRANSPORTER_1"/>
    <property type="match status" value="1"/>
</dbReference>
<dbReference type="PROSITE" id="PS50893">
    <property type="entry name" value="ABC_TRANSPORTER_2"/>
    <property type="match status" value="1"/>
</dbReference>
<gene>
    <name evidence="9" type="ORF">K1I37_20255</name>
</gene>
<dbReference type="InterPro" id="IPR036640">
    <property type="entry name" value="ABC1_TM_sf"/>
</dbReference>
<keyword evidence="3" id="KW-1003">Cell membrane</keyword>
<dbReference type="Pfam" id="PF00005">
    <property type="entry name" value="ABC_tran"/>
    <property type="match status" value="1"/>
</dbReference>
<dbReference type="KEGG" id="aaco:K1I37_20255"/>
<dbReference type="eggNOG" id="COG1132">
    <property type="taxonomic scope" value="Bacteria"/>
</dbReference>